<name>A0A9Q8VB40_9HYPO</name>
<dbReference type="OrthoDB" id="4924915at2759"/>
<reference evidence="1" key="1">
    <citation type="submission" date="2021-11" db="EMBL/GenBank/DDBJ databases">
        <title>Purpureocillium_takamizusanense_genome.</title>
        <authorList>
            <person name="Nguyen N.-H."/>
        </authorList>
    </citation>
    <scope>NUCLEOTIDE SEQUENCE</scope>
    <source>
        <strain evidence="1">PT3</strain>
    </source>
</reference>
<evidence type="ECO:0000313" key="1">
    <source>
        <dbReference type="EMBL" id="UNI18501.1"/>
    </source>
</evidence>
<organism evidence="1 2">
    <name type="scientific">Purpureocillium takamizusanense</name>
    <dbReference type="NCBI Taxonomy" id="2060973"/>
    <lineage>
        <taxon>Eukaryota</taxon>
        <taxon>Fungi</taxon>
        <taxon>Dikarya</taxon>
        <taxon>Ascomycota</taxon>
        <taxon>Pezizomycotina</taxon>
        <taxon>Sordariomycetes</taxon>
        <taxon>Hypocreomycetidae</taxon>
        <taxon>Hypocreales</taxon>
        <taxon>Ophiocordycipitaceae</taxon>
        <taxon>Purpureocillium</taxon>
    </lineage>
</organism>
<accession>A0A9Q8VB40</accession>
<sequence>MRGGIQELDNLHRPHLLRVSSDLTETHALGSGSRSAWIYRISNGPHMIQAWRPGETPPTRRYMTVGAIMWSQVSQFALTDGVDRVQDLEWQDNPDFDTAWDDYAASPWQPMFGPVNGAGEVEQRARFYEHSRDLSDPYGEFLDEITGPLNANMPRTQRQRLGRLLDWDRREEPGRVFPLARQDRVVPPVMGAVLGTDWAAMGIPRRLQLAMEGGLPSQLQLAMVIRNITGQNYSPDRISRAFSGFEDAGK</sequence>
<dbReference type="KEGG" id="ptkz:JDV02_004768"/>
<dbReference type="Proteomes" id="UP000829364">
    <property type="component" value="Chromosome 4"/>
</dbReference>
<protein>
    <submittedName>
        <fullName evidence="1">Uncharacterized protein</fullName>
    </submittedName>
</protein>
<dbReference type="GeneID" id="72066719"/>
<dbReference type="Gene3D" id="3.90.210.10">
    <property type="entry name" value="Heat-Labile Enterotoxin, subunit A"/>
    <property type="match status" value="1"/>
</dbReference>
<dbReference type="RefSeq" id="XP_047841982.1">
    <property type="nucleotide sequence ID" value="XM_047986002.1"/>
</dbReference>
<keyword evidence="2" id="KW-1185">Reference proteome</keyword>
<dbReference type="AlphaFoldDB" id="A0A9Q8VB40"/>
<gene>
    <name evidence="1" type="ORF">JDV02_004768</name>
</gene>
<evidence type="ECO:0000313" key="2">
    <source>
        <dbReference type="Proteomes" id="UP000829364"/>
    </source>
</evidence>
<proteinExistence type="predicted"/>
<dbReference type="EMBL" id="CP086357">
    <property type="protein sequence ID" value="UNI18501.1"/>
    <property type="molecule type" value="Genomic_DNA"/>
</dbReference>